<dbReference type="CDD" id="cd15482">
    <property type="entry name" value="Sialidase_non-viral"/>
    <property type="match status" value="1"/>
</dbReference>
<dbReference type="Proteomes" id="UP000501726">
    <property type="component" value="Chromosome"/>
</dbReference>
<protein>
    <recommendedName>
        <fullName evidence="1">Sialidase domain-containing protein</fullName>
    </recommendedName>
</protein>
<reference evidence="3" key="1">
    <citation type="submission" date="2019-11" db="EMBL/GenBank/DDBJ databases">
        <title>Isolation and characterization of two novel species in the genus Thiomicrorhabdus.</title>
        <authorList>
            <person name="Mochizuki J."/>
            <person name="Kojima H."/>
            <person name="Fukui M."/>
        </authorList>
    </citation>
    <scope>NUCLEOTIDE SEQUENCE [LARGE SCALE GENOMIC DNA]</scope>
    <source>
        <strain evidence="3">aks77</strain>
    </source>
</reference>
<dbReference type="RefSeq" id="WP_243830807.1">
    <property type="nucleotide sequence ID" value="NZ_AP021889.1"/>
</dbReference>
<dbReference type="PANTHER" id="PTHR43752:SF2">
    <property type="entry name" value="BNR_ASP-BOX REPEAT FAMILY PROTEIN"/>
    <property type="match status" value="1"/>
</dbReference>
<dbReference type="SUPFAM" id="SSF50939">
    <property type="entry name" value="Sialidases"/>
    <property type="match status" value="1"/>
</dbReference>
<sequence>MPINSLTEYPDIQLDFRAAPKTEAPVYLAQGVTPLAQAHQGAFIRNAQNQLLYVSDQHAYLSSDEGETWQAFSLFTQAQKLAVTNSHSLLCTHSGVVLLSFVNTGDYHFNWRKKTNKPTKSCRLFHYVLRSLDGGKTWQEPILIQTGYAAVASTLIQLKSGTIVLSAQNLDYLAARHYSLSFRSLDEGVNWQASNKLDIGGRGHHGGCYEGALIELRDCVWFCIRTNLDYFWHAYSYDDGQTWTKLAPGIAASSSPAMLTRLQSGRIMLLYNTVYPQGKTEFARRGGQFSEVAASWQREELAASFSEDDGLSWSAPVVLAQCKGAWLAYPYAFEVSAGKIWVTTLQSKLRILVDEQVILKSLLQTD</sequence>
<dbReference type="KEGG" id="tse:THMIRHAS_14530"/>
<evidence type="ECO:0000313" key="3">
    <source>
        <dbReference type="Proteomes" id="UP000501726"/>
    </source>
</evidence>
<dbReference type="PANTHER" id="PTHR43752">
    <property type="entry name" value="BNR/ASP-BOX REPEAT FAMILY PROTEIN"/>
    <property type="match status" value="1"/>
</dbReference>
<gene>
    <name evidence="2" type="ORF">THMIRHAS_14530</name>
</gene>
<feature type="domain" description="Sialidase" evidence="1">
    <location>
        <begin position="125"/>
        <end position="340"/>
    </location>
</feature>
<dbReference type="Pfam" id="PF13088">
    <property type="entry name" value="BNR_2"/>
    <property type="match status" value="1"/>
</dbReference>
<accession>A0A6F8PVT2</accession>
<dbReference type="EMBL" id="AP021889">
    <property type="protein sequence ID" value="BBP46080.1"/>
    <property type="molecule type" value="Genomic_DNA"/>
</dbReference>
<evidence type="ECO:0000259" key="1">
    <source>
        <dbReference type="Pfam" id="PF13088"/>
    </source>
</evidence>
<dbReference type="AlphaFoldDB" id="A0A6F8PVT2"/>
<evidence type="ECO:0000313" key="2">
    <source>
        <dbReference type="EMBL" id="BBP46080.1"/>
    </source>
</evidence>
<dbReference type="Gene3D" id="2.120.10.10">
    <property type="match status" value="1"/>
</dbReference>
<organism evidence="2 3">
    <name type="scientific">Thiosulfatimonas sediminis</name>
    <dbReference type="NCBI Taxonomy" id="2675054"/>
    <lineage>
        <taxon>Bacteria</taxon>
        <taxon>Pseudomonadati</taxon>
        <taxon>Pseudomonadota</taxon>
        <taxon>Gammaproteobacteria</taxon>
        <taxon>Thiotrichales</taxon>
        <taxon>Piscirickettsiaceae</taxon>
        <taxon>Thiosulfatimonas</taxon>
    </lineage>
</organism>
<name>A0A6F8PVT2_9GAMM</name>
<keyword evidence="3" id="KW-1185">Reference proteome</keyword>
<dbReference type="InterPro" id="IPR036278">
    <property type="entry name" value="Sialidase_sf"/>
</dbReference>
<proteinExistence type="predicted"/>
<dbReference type="InterPro" id="IPR011040">
    <property type="entry name" value="Sialidase"/>
</dbReference>